<dbReference type="InterPro" id="IPR016181">
    <property type="entry name" value="Acyl_CoA_acyltransferase"/>
</dbReference>
<dbReference type="InterPro" id="IPR050832">
    <property type="entry name" value="Bact_Acetyltransf"/>
</dbReference>
<dbReference type="PROSITE" id="PS51186">
    <property type="entry name" value="GNAT"/>
    <property type="match status" value="1"/>
</dbReference>
<evidence type="ECO:0000313" key="4">
    <source>
        <dbReference type="EMBL" id="QTD54798.1"/>
    </source>
</evidence>
<organism evidence="4 5">
    <name type="scientific">Parasphingorhabdus cellanae</name>
    <dbReference type="NCBI Taxonomy" id="2806553"/>
    <lineage>
        <taxon>Bacteria</taxon>
        <taxon>Pseudomonadati</taxon>
        <taxon>Pseudomonadota</taxon>
        <taxon>Alphaproteobacteria</taxon>
        <taxon>Sphingomonadales</taxon>
        <taxon>Sphingomonadaceae</taxon>
        <taxon>Parasphingorhabdus</taxon>
    </lineage>
</organism>
<protein>
    <submittedName>
        <fullName evidence="4">GNAT family N-acetyltransferase</fullName>
    </submittedName>
</protein>
<dbReference type="PANTHER" id="PTHR43877:SF2">
    <property type="entry name" value="AMINOALKYLPHOSPHONATE N-ACETYLTRANSFERASE-RELATED"/>
    <property type="match status" value="1"/>
</dbReference>
<gene>
    <name evidence="4" type="ORF">J4G78_11085</name>
</gene>
<reference evidence="4 5" key="1">
    <citation type="submission" date="2021-03" db="EMBL/GenBank/DDBJ databases">
        <title>Complete genome of Parasphingorhabdus_sp.JHSY0214.</title>
        <authorList>
            <person name="Yoo J.H."/>
            <person name="Bae J.W."/>
        </authorList>
    </citation>
    <scope>NUCLEOTIDE SEQUENCE [LARGE SCALE GENOMIC DNA]</scope>
    <source>
        <strain evidence="4 5">JHSY0214</strain>
    </source>
</reference>
<keyword evidence="2" id="KW-0012">Acyltransferase</keyword>
<evidence type="ECO:0000313" key="5">
    <source>
        <dbReference type="Proteomes" id="UP000663923"/>
    </source>
</evidence>
<sequence>MGLQETMRPARAEDLPALHGLVESAYRGDSAKRGWTHEADLLGGQRTDLEALREILADEDQVILLAMDGADMAGCVQLMRVKEGVAYLGLLTVDPDRQAGGLGKKLLDASEHYVAENWQAQVIEMTVIRQRADLIAYYERRGYGQTGERRPFPLDDPRYGLPKTQELEFVVLRKEIGE</sequence>
<keyword evidence="5" id="KW-1185">Reference proteome</keyword>
<evidence type="ECO:0000256" key="1">
    <source>
        <dbReference type="ARBA" id="ARBA00022679"/>
    </source>
</evidence>
<evidence type="ECO:0000259" key="3">
    <source>
        <dbReference type="PROSITE" id="PS51186"/>
    </source>
</evidence>
<evidence type="ECO:0000256" key="2">
    <source>
        <dbReference type="ARBA" id="ARBA00023315"/>
    </source>
</evidence>
<dbReference type="SUPFAM" id="SSF55729">
    <property type="entry name" value="Acyl-CoA N-acyltransferases (Nat)"/>
    <property type="match status" value="1"/>
</dbReference>
<dbReference type="EMBL" id="CP071794">
    <property type="protein sequence ID" value="QTD54798.1"/>
    <property type="molecule type" value="Genomic_DNA"/>
</dbReference>
<dbReference type="CDD" id="cd04301">
    <property type="entry name" value="NAT_SF"/>
    <property type="match status" value="1"/>
</dbReference>
<dbReference type="PANTHER" id="PTHR43877">
    <property type="entry name" value="AMINOALKYLPHOSPHONATE N-ACETYLTRANSFERASE-RELATED-RELATED"/>
    <property type="match status" value="1"/>
</dbReference>
<accession>A0ABX7T1G7</accession>
<dbReference type="Pfam" id="PF13673">
    <property type="entry name" value="Acetyltransf_10"/>
    <property type="match status" value="1"/>
</dbReference>
<feature type="domain" description="N-acetyltransferase" evidence="3">
    <location>
        <begin position="5"/>
        <end position="168"/>
    </location>
</feature>
<dbReference type="InterPro" id="IPR000182">
    <property type="entry name" value="GNAT_dom"/>
</dbReference>
<dbReference type="Gene3D" id="3.40.630.30">
    <property type="match status" value="1"/>
</dbReference>
<proteinExistence type="predicted"/>
<name>A0ABX7T1G7_9SPHN</name>
<keyword evidence="1" id="KW-0808">Transferase</keyword>
<dbReference type="RefSeq" id="WP_207986630.1">
    <property type="nucleotide sequence ID" value="NZ_CP071794.1"/>
</dbReference>
<dbReference type="Proteomes" id="UP000663923">
    <property type="component" value="Chromosome"/>
</dbReference>